<gene>
    <name evidence="1" type="ORF">B0I35DRAFT_484078</name>
</gene>
<dbReference type="EMBL" id="JAGPNK010000019">
    <property type="protein sequence ID" value="KAH7305332.1"/>
    <property type="molecule type" value="Genomic_DNA"/>
</dbReference>
<organism evidence="1 2">
    <name type="scientific">Stachybotrys elegans</name>
    <dbReference type="NCBI Taxonomy" id="80388"/>
    <lineage>
        <taxon>Eukaryota</taxon>
        <taxon>Fungi</taxon>
        <taxon>Dikarya</taxon>
        <taxon>Ascomycota</taxon>
        <taxon>Pezizomycotina</taxon>
        <taxon>Sordariomycetes</taxon>
        <taxon>Hypocreomycetidae</taxon>
        <taxon>Hypocreales</taxon>
        <taxon>Stachybotryaceae</taxon>
        <taxon>Stachybotrys</taxon>
    </lineage>
</organism>
<comment type="caution">
    <text evidence="1">The sequence shown here is derived from an EMBL/GenBank/DDBJ whole genome shotgun (WGS) entry which is preliminary data.</text>
</comment>
<keyword evidence="2" id="KW-1185">Reference proteome</keyword>
<name>A0A8K0SDR7_9HYPO</name>
<sequence>MPSRLFLTDPVTDRAGLETRKGQIVEGTVQRHFSLGQLRYQRARDKEALEVEKCLGELPKGLDDMYAGILSQVEHSRWYMVRNILRWCTFAQRPLELWELAAALEGGTPAPRTLHEIDVREAI</sequence>
<dbReference type="Proteomes" id="UP000813444">
    <property type="component" value="Unassembled WGS sequence"/>
</dbReference>
<evidence type="ECO:0000313" key="1">
    <source>
        <dbReference type="EMBL" id="KAH7305332.1"/>
    </source>
</evidence>
<dbReference type="OrthoDB" id="20872at2759"/>
<accession>A0A8K0SDR7</accession>
<dbReference type="AlphaFoldDB" id="A0A8K0SDR7"/>
<evidence type="ECO:0000313" key="2">
    <source>
        <dbReference type="Proteomes" id="UP000813444"/>
    </source>
</evidence>
<proteinExistence type="predicted"/>
<protein>
    <submittedName>
        <fullName evidence="1">Uncharacterized protein</fullName>
    </submittedName>
</protein>
<reference evidence="1" key="1">
    <citation type="journal article" date="2021" name="Nat. Commun.">
        <title>Genetic determinants of endophytism in the Arabidopsis root mycobiome.</title>
        <authorList>
            <person name="Mesny F."/>
            <person name="Miyauchi S."/>
            <person name="Thiergart T."/>
            <person name="Pickel B."/>
            <person name="Atanasova L."/>
            <person name="Karlsson M."/>
            <person name="Huettel B."/>
            <person name="Barry K.W."/>
            <person name="Haridas S."/>
            <person name="Chen C."/>
            <person name="Bauer D."/>
            <person name="Andreopoulos W."/>
            <person name="Pangilinan J."/>
            <person name="LaButti K."/>
            <person name="Riley R."/>
            <person name="Lipzen A."/>
            <person name="Clum A."/>
            <person name="Drula E."/>
            <person name="Henrissat B."/>
            <person name="Kohler A."/>
            <person name="Grigoriev I.V."/>
            <person name="Martin F.M."/>
            <person name="Hacquard S."/>
        </authorList>
    </citation>
    <scope>NUCLEOTIDE SEQUENCE</scope>
    <source>
        <strain evidence="1">MPI-CAGE-CH-0235</strain>
    </source>
</reference>